<dbReference type="GO" id="GO:0005787">
    <property type="term" value="C:signal peptidase complex"/>
    <property type="evidence" value="ECO:0007669"/>
    <property type="project" value="InterPro"/>
</dbReference>
<evidence type="ECO:0000313" key="12">
    <source>
        <dbReference type="Proteomes" id="UP000095280"/>
    </source>
</evidence>
<evidence type="ECO:0000256" key="7">
    <source>
        <dbReference type="ARBA" id="ARBA00023136"/>
    </source>
</evidence>
<evidence type="ECO:0000256" key="4">
    <source>
        <dbReference type="ARBA" id="ARBA00022692"/>
    </source>
</evidence>
<keyword evidence="12" id="KW-1185">Reference proteome</keyword>
<evidence type="ECO:0000256" key="10">
    <source>
        <dbReference type="SAM" id="MobiDB-lite"/>
    </source>
</evidence>
<comment type="subcellular location">
    <subcellularLocation>
        <location evidence="1">Endoplasmic reticulum membrane</location>
        <topology evidence="1">Multi-pass membrane protein</topology>
    </subcellularLocation>
</comment>
<accession>A0A1I8FI48</accession>
<protein>
    <recommendedName>
        <fullName evidence="3">Signal peptidase complex subunit 2</fullName>
    </recommendedName>
    <alternativeName>
        <fullName evidence="8">Microsomal signal peptidase 25 kDa subunit</fullName>
    </alternativeName>
</protein>
<comment type="function">
    <text evidence="9">Component of the signal peptidase complex (SPC) which catalyzes the cleavage of N-terminal signal sequences from nascent proteins as they are translocated into the lumen of the endoplasmic reticulum. Enhances the enzymatic activity of SPC and facilitates the interactions between different components of the translocation site.</text>
</comment>
<name>A0A1I8FI48_9PLAT</name>
<dbReference type="Pfam" id="PF06703">
    <property type="entry name" value="SPC25"/>
    <property type="match status" value="1"/>
</dbReference>
<dbReference type="GO" id="GO:0045047">
    <property type="term" value="P:protein targeting to ER"/>
    <property type="evidence" value="ECO:0007669"/>
    <property type="project" value="TreeGrafter"/>
</dbReference>
<evidence type="ECO:0000256" key="6">
    <source>
        <dbReference type="ARBA" id="ARBA00022989"/>
    </source>
</evidence>
<evidence type="ECO:0000256" key="1">
    <source>
        <dbReference type="ARBA" id="ARBA00004477"/>
    </source>
</evidence>
<dbReference type="Proteomes" id="UP000095280">
    <property type="component" value="Unplaced"/>
</dbReference>
<dbReference type="Pfam" id="PF06728">
    <property type="entry name" value="PIG-U"/>
    <property type="match status" value="1"/>
</dbReference>
<evidence type="ECO:0000313" key="13">
    <source>
        <dbReference type="WBParaSite" id="maker-unitig_35620-snap-gene-0.2-mRNA-1"/>
    </source>
</evidence>
<dbReference type="PANTHER" id="PTHR13085">
    <property type="entry name" value="MICROSOMAL SIGNAL PEPTIDASE 25 KDA SUBUNIT"/>
    <property type="match status" value="1"/>
</dbReference>
<keyword evidence="6 11" id="KW-1133">Transmembrane helix</keyword>
<feature type="transmembrane region" description="Helical" evidence="11">
    <location>
        <begin position="43"/>
        <end position="65"/>
    </location>
</feature>
<evidence type="ECO:0000256" key="8">
    <source>
        <dbReference type="ARBA" id="ARBA00031207"/>
    </source>
</evidence>
<dbReference type="AlphaFoldDB" id="A0A1I8FI48"/>
<feature type="region of interest" description="Disordered" evidence="10">
    <location>
        <begin position="266"/>
        <end position="287"/>
    </location>
</feature>
<evidence type="ECO:0000256" key="5">
    <source>
        <dbReference type="ARBA" id="ARBA00022824"/>
    </source>
</evidence>
<feature type="transmembrane region" description="Helical" evidence="11">
    <location>
        <begin position="71"/>
        <end position="92"/>
    </location>
</feature>
<dbReference type="PANTHER" id="PTHR13085:SF0">
    <property type="entry name" value="SIGNAL PEPTIDASE COMPLEX SUBUNIT 2"/>
    <property type="match status" value="1"/>
</dbReference>
<reference evidence="13" key="1">
    <citation type="submission" date="2016-11" db="UniProtKB">
        <authorList>
            <consortium name="WormBaseParasite"/>
        </authorList>
    </citation>
    <scope>IDENTIFICATION</scope>
</reference>
<proteinExistence type="inferred from homology"/>
<comment type="similarity">
    <text evidence="2">Belongs to the SPCS2 family.</text>
</comment>
<dbReference type="InterPro" id="IPR009582">
    <property type="entry name" value="Spc2/SPCS2"/>
</dbReference>
<sequence>MPPIKIDKWGRQCVENALDDAAKKIMNESYGLVESFKLIDGRLALCSIAVSCSLFALLWDFLYPFPASKTVLIICVACYFILTGVISVYLLYFEGGVFYVGLEKDKAGIDPDDKWTLQSSLKKYDDQYCLKITYTGGVSKQTRSVERVCSVTEFFDEEGTLCYDLYEATVKGLKDSLSADKKANAKRLAANASWRAGRRAASAGRATRDARLEEARGLTVRKYRSANYVASSSRIRKKSRQREQPRHGLQLLIPLARVLLLRRRPHRSGGKAATAPTGHKPSLSDARARRGLPVRPLDWRCVETIRLVVRHRSRPAAWSPRKAVDKLVSARACAHPISGRELTQADIVQLQRGASGFAGSGHNLLSKHTGVLALCLAGCLCRLALRAWLTPQSVRAWSSSPVESWTAVREYLALRRAGVDPALHFAAAVAPADAGRRQSAWRRRRRPSLAGAARPGAAPAVCALKRFAARNSALTPCADRRPTLPAICSASVPMLLSGDSLRRLRLPVIAAYWFKSLQSVAEATTPLSNLVVLLLCTSRAVPRGRRLRRRALCAAAAYHGLYPLCLIAAHLPGRPGPARPAGLLLARWPACWPTSYMLTGAAVAYLQSVYAFHALGAGSHARLQPVLRYLFCEAFRSFSQAYSSAVFQANLVCVLAPLAIRFRSDPCFLARDQSAGGLHGLYSSPTAACLSRP</sequence>
<evidence type="ECO:0000256" key="9">
    <source>
        <dbReference type="ARBA" id="ARBA00045608"/>
    </source>
</evidence>
<dbReference type="GO" id="GO:0006465">
    <property type="term" value="P:signal peptide processing"/>
    <property type="evidence" value="ECO:0007669"/>
    <property type="project" value="InterPro"/>
</dbReference>
<dbReference type="WBParaSite" id="maker-unitig_35620-snap-gene-0.2-mRNA-1">
    <property type="protein sequence ID" value="maker-unitig_35620-snap-gene-0.2-mRNA-1"/>
    <property type="gene ID" value="maker-unitig_35620-snap-gene-0.2"/>
</dbReference>
<evidence type="ECO:0000256" key="11">
    <source>
        <dbReference type="SAM" id="Phobius"/>
    </source>
</evidence>
<evidence type="ECO:0000256" key="3">
    <source>
        <dbReference type="ARBA" id="ARBA00017057"/>
    </source>
</evidence>
<keyword evidence="4 11" id="KW-0812">Transmembrane</keyword>
<organism evidence="12 13">
    <name type="scientific">Macrostomum lignano</name>
    <dbReference type="NCBI Taxonomy" id="282301"/>
    <lineage>
        <taxon>Eukaryota</taxon>
        <taxon>Metazoa</taxon>
        <taxon>Spiralia</taxon>
        <taxon>Lophotrochozoa</taxon>
        <taxon>Platyhelminthes</taxon>
        <taxon>Rhabditophora</taxon>
        <taxon>Macrostomorpha</taxon>
        <taxon>Macrostomida</taxon>
        <taxon>Macrostomidae</taxon>
        <taxon>Macrostomum</taxon>
    </lineage>
</organism>
<keyword evidence="5" id="KW-0256">Endoplasmic reticulum</keyword>
<keyword evidence="7 11" id="KW-0472">Membrane</keyword>
<evidence type="ECO:0000256" key="2">
    <source>
        <dbReference type="ARBA" id="ARBA00007324"/>
    </source>
</evidence>